<dbReference type="Proteomes" id="UP000591131">
    <property type="component" value="Unassembled WGS sequence"/>
</dbReference>
<evidence type="ECO:0000256" key="1">
    <source>
        <dbReference type="SAM" id="SignalP"/>
    </source>
</evidence>
<sequence length="111" mass="11942">MKSLMAAVQLGAVLAGQCTDSDYQFWASYGRTFSNFLTGCAKKEWGNAEKTSQCLLDDPMNKLSGSCATCFGDFQGCAKIMDKPIVTISPIVANKPGEVPTEHLNAWKSPA</sequence>
<proteinExistence type="predicted"/>
<keyword evidence="3" id="KW-1185">Reference proteome</keyword>
<keyword evidence="1" id="KW-0732">Signal</keyword>
<feature type="signal peptide" evidence="1">
    <location>
        <begin position="1"/>
        <end position="15"/>
    </location>
</feature>
<protein>
    <recommendedName>
        <fullName evidence="4">Secreted protein</fullName>
    </recommendedName>
</protein>
<dbReference type="EMBL" id="JAAPAO010000654">
    <property type="protein sequence ID" value="KAF4655480.1"/>
    <property type="molecule type" value="Genomic_DNA"/>
</dbReference>
<accession>A0A7J6L8I2</accession>
<organism evidence="2 3">
    <name type="scientific">Perkinsus chesapeaki</name>
    <name type="common">Clam parasite</name>
    <name type="synonym">Perkinsus andrewsi</name>
    <dbReference type="NCBI Taxonomy" id="330153"/>
    <lineage>
        <taxon>Eukaryota</taxon>
        <taxon>Sar</taxon>
        <taxon>Alveolata</taxon>
        <taxon>Perkinsozoa</taxon>
        <taxon>Perkinsea</taxon>
        <taxon>Perkinsida</taxon>
        <taxon>Perkinsidae</taxon>
        <taxon>Perkinsus</taxon>
    </lineage>
</organism>
<evidence type="ECO:0000313" key="2">
    <source>
        <dbReference type="EMBL" id="KAF4655480.1"/>
    </source>
</evidence>
<name>A0A7J6L8I2_PERCH</name>
<feature type="chain" id="PRO_5029596675" description="Secreted protein" evidence="1">
    <location>
        <begin position="16"/>
        <end position="111"/>
    </location>
</feature>
<evidence type="ECO:0000313" key="3">
    <source>
        <dbReference type="Proteomes" id="UP000591131"/>
    </source>
</evidence>
<comment type="caution">
    <text evidence="2">The sequence shown here is derived from an EMBL/GenBank/DDBJ whole genome shotgun (WGS) entry which is preliminary data.</text>
</comment>
<evidence type="ECO:0008006" key="4">
    <source>
        <dbReference type="Google" id="ProtNLM"/>
    </source>
</evidence>
<gene>
    <name evidence="2" type="ORF">FOL47_009417</name>
</gene>
<dbReference type="AlphaFoldDB" id="A0A7J6L8I2"/>
<reference evidence="2 3" key="1">
    <citation type="submission" date="2020-04" db="EMBL/GenBank/DDBJ databases">
        <title>Perkinsus chesapeaki whole genome sequence.</title>
        <authorList>
            <person name="Bogema D.R."/>
        </authorList>
    </citation>
    <scope>NUCLEOTIDE SEQUENCE [LARGE SCALE GENOMIC DNA]</scope>
    <source>
        <strain evidence="2">ATCC PRA-425</strain>
    </source>
</reference>